<evidence type="ECO:0008006" key="3">
    <source>
        <dbReference type="Google" id="ProtNLM"/>
    </source>
</evidence>
<keyword evidence="2" id="KW-1185">Reference proteome</keyword>
<evidence type="ECO:0000313" key="2">
    <source>
        <dbReference type="Proteomes" id="UP001603978"/>
    </source>
</evidence>
<proteinExistence type="predicted"/>
<protein>
    <recommendedName>
        <fullName evidence="3">PAS domain-containing protein</fullName>
    </recommendedName>
</protein>
<gene>
    <name evidence="1" type="ORF">ACFLIM_11075</name>
</gene>
<name>A0ABW7A8R0_9ACTN</name>
<evidence type="ECO:0000313" key="1">
    <source>
        <dbReference type="EMBL" id="MFG1703727.1"/>
    </source>
</evidence>
<dbReference type="Gene3D" id="3.30.450.20">
    <property type="entry name" value="PAS domain"/>
    <property type="match status" value="1"/>
</dbReference>
<dbReference type="SUPFAM" id="SSF55785">
    <property type="entry name" value="PYP-like sensor domain (PAS domain)"/>
    <property type="match status" value="1"/>
</dbReference>
<sequence>MDGDRLHGIDGLAFDVPAPAPVGIAVTSGPDHRVLYMNRMCRSLFGERPVRAPFRDAFSERDYFPLFDRVFATGEPVVLTRVGSRRRGHDRATPSLSRAWT</sequence>
<comment type="caution">
    <text evidence="1">The sequence shown here is derived from an EMBL/GenBank/DDBJ whole genome shotgun (WGS) entry which is preliminary data.</text>
</comment>
<organism evidence="1 2">
    <name type="scientific">Nonomuraea marmarensis</name>
    <dbReference type="NCBI Taxonomy" id="3351344"/>
    <lineage>
        <taxon>Bacteria</taxon>
        <taxon>Bacillati</taxon>
        <taxon>Actinomycetota</taxon>
        <taxon>Actinomycetes</taxon>
        <taxon>Streptosporangiales</taxon>
        <taxon>Streptosporangiaceae</taxon>
        <taxon>Nonomuraea</taxon>
    </lineage>
</organism>
<dbReference type="Proteomes" id="UP001603978">
    <property type="component" value="Unassembled WGS sequence"/>
</dbReference>
<accession>A0ABW7A8R0</accession>
<dbReference type="RefSeq" id="WP_393164399.1">
    <property type="nucleotide sequence ID" value="NZ_JBICRM010000005.1"/>
</dbReference>
<dbReference type="EMBL" id="JBICRM010000005">
    <property type="protein sequence ID" value="MFG1703727.1"/>
    <property type="molecule type" value="Genomic_DNA"/>
</dbReference>
<reference evidence="1 2" key="1">
    <citation type="submission" date="2024-10" db="EMBL/GenBank/DDBJ databases">
        <authorList>
            <person name="Topkara A.R."/>
            <person name="Saygin H."/>
        </authorList>
    </citation>
    <scope>NUCLEOTIDE SEQUENCE [LARGE SCALE GENOMIC DNA]</scope>
    <source>
        <strain evidence="1 2">M3C6</strain>
    </source>
</reference>
<dbReference type="InterPro" id="IPR035965">
    <property type="entry name" value="PAS-like_dom_sf"/>
</dbReference>